<sequence length="85" mass="8912">MVCPRCCAAADARAPRDQHCDANGGPGAACDCAHRVERYSDAPDPDCDCQPPRPGGHDAHCLALCTDPAADHTNGCPRTPKETRA</sequence>
<name>A0ABU2L3P7_9ACTN</name>
<gene>
    <name evidence="1" type="ORF">RM780_04130</name>
</gene>
<dbReference type="Proteomes" id="UP001183388">
    <property type="component" value="Unassembled WGS sequence"/>
</dbReference>
<dbReference type="EMBL" id="JAVREN010000004">
    <property type="protein sequence ID" value="MDT0306150.1"/>
    <property type="molecule type" value="Genomic_DNA"/>
</dbReference>
<protein>
    <submittedName>
        <fullName evidence="1">Uncharacterized protein</fullName>
    </submittedName>
</protein>
<evidence type="ECO:0000313" key="1">
    <source>
        <dbReference type="EMBL" id="MDT0306150.1"/>
    </source>
</evidence>
<organism evidence="1 2">
    <name type="scientific">Streptomyces boetiae</name>
    <dbReference type="NCBI Taxonomy" id="3075541"/>
    <lineage>
        <taxon>Bacteria</taxon>
        <taxon>Bacillati</taxon>
        <taxon>Actinomycetota</taxon>
        <taxon>Actinomycetes</taxon>
        <taxon>Kitasatosporales</taxon>
        <taxon>Streptomycetaceae</taxon>
        <taxon>Streptomyces</taxon>
    </lineage>
</organism>
<evidence type="ECO:0000313" key="2">
    <source>
        <dbReference type="Proteomes" id="UP001183388"/>
    </source>
</evidence>
<comment type="caution">
    <text evidence="1">The sequence shown here is derived from an EMBL/GenBank/DDBJ whole genome shotgun (WGS) entry which is preliminary data.</text>
</comment>
<proteinExistence type="predicted"/>
<keyword evidence="2" id="KW-1185">Reference proteome</keyword>
<reference evidence="2" key="1">
    <citation type="submission" date="2023-07" db="EMBL/GenBank/DDBJ databases">
        <title>30 novel species of actinomycetes from the DSMZ collection.</title>
        <authorList>
            <person name="Nouioui I."/>
        </authorList>
    </citation>
    <scope>NUCLEOTIDE SEQUENCE [LARGE SCALE GENOMIC DNA]</scope>
    <source>
        <strain evidence="2">DSM 44917</strain>
    </source>
</reference>
<accession>A0ABU2L3P7</accession>
<dbReference type="RefSeq" id="WP_311629070.1">
    <property type="nucleotide sequence ID" value="NZ_JAVREN010000004.1"/>
</dbReference>